<sequence length="414" mass="44984">MNRSHRKATMPEHPAAAAEFPSARSRSCPFAPPPALREAAAHRPLTRMRLWNGSTPWVITGHAAQRSLLSDPRVSTDEKRPDFPHISAASQAHAADRAPSIFNTDAAEHSRFRRMMTFPFTAKRVSALRPFIQRTTDELIDAMLAGPKPADLVSALALPLPSLMISELLGVPYADHEFFQRHSVLAIDRDATPEQSAAASGALQDYLADLITARVEEPGTGWVSDLAQRVTAGDVTVAEAAQLGMVLLIAGHETSANMIGIGTAKLLQDPAQLAVLRDAEDPKVVAGAVEELLRYLSVAHHGLRRVALEDIEVEGETIRAGEGIVLALPLGNWDSAAFAEPERLDLHRDARQHNAFGFGVHQCVGQQLARVELQVVFGTLYRRVPTLALAVDPAEIAFKFDKLVHGVESLPVTW</sequence>
<dbReference type="Pfam" id="PF00067">
    <property type="entry name" value="p450"/>
    <property type="match status" value="1"/>
</dbReference>
<dbReference type="InterPro" id="IPR001128">
    <property type="entry name" value="Cyt_P450"/>
</dbReference>
<dbReference type="PRINTS" id="PR00385">
    <property type="entry name" value="P450"/>
</dbReference>
<dbReference type="CDD" id="cd11030">
    <property type="entry name" value="CYP105-like"/>
    <property type="match status" value="1"/>
</dbReference>
<name>A0ABP6RQN6_9PSEU</name>
<proteinExistence type="inferred from homology"/>
<evidence type="ECO:0000313" key="4">
    <source>
        <dbReference type="EMBL" id="GAA3357989.1"/>
    </source>
</evidence>
<dbReference type="InterPro" id="IPR017972">
    <property type="entry name" value="Cyt_P450_CS"/>
</dbReference>
<keyword evidence="2" id="KW-0560">Oxidoreductase</keyword>
<dbReference type="PRINTS" id="PR00359">
    <property type="entry name" value="BP450"/>
</dbReference>
<protein>
    <submittedName>
        <fullName evidence="4">Cytochrome P450</fullName>
    </submittedName>
</protein>
<comment type="similarity">
    <text evidence="1 2">Belongs to the cytochrome P450 family.</text>
</comment>
<dbReference type="EMBL" id="BAAAYK010000038">
    <property type="protein sequence ID" value="GAA3357989.1"/>
    <property type="molecule type" value="Genomic_DNA"/>
</dbReference>
<dbReference type="InterPro" id="IPR002397">
    <property type="entry name" value="Cyt_P450_B"/>
</dbReference>
<keyword evidence="5" id="KW-1185">Reference proteome</keyword>
<keyword evidence="2" id="KW-0349">Heme</keyword>
<dbReference type="InterPro" id="IPR036396">
    <property type="entry name" value="Cyt_P450_sf"/>
</dbReference>
<dbReference type="Gene3D" id="1.10.630.10">
    <property type="entry name" value="Cytochrome P450"/>
    <property type="match status" value="1"/>
</dbReference>
<evidence type="ECO:0000256" key="3">
    <source>
        <dbReference type="SAM" id="MobiDB-lite"/>
    </source>
</evidence>
<accession>A0ABP6RQN6</accession>
<feature type="region of interest" description="Disordered" evidence="3">
    <location>
        <begin position="1"/>
        <end position="32"/>
    </location>
</feature>
<gene>
    <name evidence="4" type="ORF">GCM10020366_28240</name>
</gene>
<keyword evidence="2" id="KW-0408">Iron</keyword>
<dbReference type="PANTHER" id="PTHR46696">
    <property type="entry name" value="P450, PUTATIVE (EUROFUNG)-RELATED"/>
    <property type="match status" value="1"/>
</dbReference>
<keyword evidence="2" id="KW-0479">Metal-binding</keyword>
<comment type="caution">
    <text evidence="4">The sequence shown here is derived from an EMBL/GenBank/DDBJ whole genome shotgun (WGS) entry which is preliminary data.</text>
</comment>
<dbReference type="Proteomes" id="UP001500483">
    <property type="component" value="Unassembled WGS sequence"/>
</dbReference>
<evidence type="ECO:0000313" key="5">
    <source>
        <dbReference type="Proteomes" id="UP001500483"/>
    </source>
</evidence>
<dbReference type="PANTHER" id="PTHR46696:SF1">
    <property type="entry name" value="CYTOCHROME P450 YJIB-RELATED"/>
    <property type="match status" value="1"/>
</dbReference>
<dbReference type="PROSITE" id="PS00086">
    <property type="entry name" value="CYTOCHROME_P450"/>
    <property type="match status" value="1"/>
</dbReference>
<organism evidence="4 5">
    <name type="scientific">Saccharopolyspora gregorii</name>
    <dbReference type="NCBI Taxonomy" id="33914"/>
    <lineage>
        <taxon>Bacteria</taxon>
        <taxon>Bacillati</taxon>
        <taxon>Actinomycetota</taxon>
        <taxon>Actinomycetes</taxon>
        <taxon>Pseudonocardiales</taxon>
        <taxon>Pseudonocardiaceae</taxon>
        <taxon>Saccharopolyspora</taxon>
    </lineage>
</organism>
<evidence type="ECO:0000256" key="1">
    <source>
        <dbReference type="ARBA" id="ARBA00010617"/>
    </source>
</evidence>
<evidence type="ECO:0000256" key="2">
    <source>
        <dbReference type="RuleBase" id="RU000461"/>
    </source>
</evidence>
<keyword evidence="2" id="KW-0503">Monooxygenase</keyword>
<dbReference type="SUPFAM" id="SSF48264">
    <property type="entry name" value="Cytochrome P450"/>
    <property type="match status" value="1"/>
</dbReference>
<reference evidence="5" key="1">
    <citation type="journal article" date="2019" name="Int. J. Syst. Evol. Microbiol.">
        <title>The Global Catalogue of Microorganisms (GCM) 10K type strain sequencing project: providing services to taxonomists for standard genome sequencing and annotation.</title>
        <authorList>
            <consortium name="The Broad Institute Genomics Platform"/>
            <consortium name="The Broad Institute Genome Sequencing Center for Infectious Disease"/>
            <person name="Wu L."/>
            <person name="Ma J."/>
        </authorList>
    </citation>
    <scope>NUCLEOTIDE SEQUENCE [LARGE SCALE GENOMIC DNA]</scope>
    <source>
        <strain evidence="5">JCM 9687</strain>
    </source>
</reference>